<gene>
    <name evidence="1" type="ORF">DMH04_25300</name>
</gene>
<dbReference type="RefSeq" id="WP_051793392.1">
    <property type="nucleotide sequence ID" value="NZ_QHKI01000022.1"/>
</dbReference>
<evidence type="ECO:0000313" key="1">
    <source>
        <dbReference type="EMBL" id="RSM82520.1"/>
    </source>
</evidence>
<dbReference type="Proteomes" id="UP000287547">
    <property type="component" value="Unassembled WGS sequence"/>
</dbReference>
<proteinExistence type="predicted"/>
<dbReference type="AlphaFoldDB" id="A0A428Z613"/>
<evidence type="ECO:0000313" key="2">
    <source>
        <dbReference type="Proteomes" id="UP000287547"/>
    </source>
</evidence>
<protein>
    <recommendedName>
        <fullName evidence="3">Alpha/beta hydrolase</fullName>
    </recommendedName>
</protein>
<dbReference type="Gene3D" id="3.40.50.1820">
    <property type="entry name" value="alpha/beta hydrolase"/>
    <property type="match status" value="1"/>
</dbReference>
<dbReference type="EMBL" id="QHKI01000022">
    <property type="protein sequence ID" value="RSM82520.1"/>
    <property type="molecule type" value="Genomic_DNA"/>
</dbReference>
<evidence type="ECO:0008006" key="3">
    <source>
        <dbReference type="Google" id="ProtNLM"/>
    </source>
</evidence>
<dbReference type="SUPFAM" id="SSF53474">
    <property type="entry name" value="alpha/beta-Hydrolases"/>
    <property type="match status" value="1"/>
</dbReference>
<sequence length="70" mass="7621">MSVSTISYGPDPSQVGDLYLPEGDGPFPVVLLIHGGYWTALFDRFQVVPLAESLVANGVRGMEHRVPAHR</sequence>
<comment type="caution">
    <text evidence="1">The sequence shown here is derived from an EMBL/GenBank/DDBJ whole genome shotgun (WGS) entry which is preliminary data.</text>
</comment>
<dbReference type="InterPro" id="IPR029058">
    <property type="entry name" value="AB_hydrolase_fold"/>
</dbReference>
<dbReference type="OrthoDB" id="255603at2"/>
<reference evidence="1 2" key="1">
    <citation type="submission" date="2018-05" db="EMBL/GenBank/DDBJ databases">
        <title>Evolution of GPA BGCs.</title>
        <authorList>
            <person name="Waglechner N."/>
            <person name="Wright G.D."/>
        </authorList>
    </citation>
    <scope>NUCLEOTIDE SEQUENCE [LARGE SCALE GENOMIC DNA]</scope>
    <source>
        <strain evidence="1 2">A82846</strain>
    </source>
</reference>
<accession>A0A428Z613</accession>
<organism evidence="1 2">
    <name type="scientific">Kibdelosporangium aridum</name>
    <dbReference type="NCBI Taxonomy" id="2030"/>
    <lineage>
        <taxon>Bacteria</taxon>
        <taxon>Bacillati</taxon>
        <taxon>Actinomycetota</taxon>
        <taxon>Actinomycetes</taxon>
        <taxon>Pseudonocardiales</taxon>
        <taxon>Pseudonocardiaceae</taxon>
        <taxon>Kibdelosporangium</taxon>
    </lineage>
</organism>
<name>A0A428Z613_KIBAR</name>